<organism evidence="2 3">
    <name type="scientific">Listeria monocytogenes</name>
    <dbReference type="NCBI Taxonomy" id="1639"/>
    <lineage>
        <taxon>Bacteria</taxon>
        <taxon>Bacillati</taxon>
        <taxon>Bacillota</taxon>
        <taxon>Bacilli</taxon>
        <taxon>Bacillales</taxon>
        <taxon>Listeriaceae</taxon>
        <taxon>Listeria</taxon>
    </lineage>
</organism>
<dbReference type="Pfam" id="PF15655">
    <property type="entry name" value="Imm-NTF2"/>
    <property type="match status" value="1"/>
</dbReference>
<accession>A0A3T2CLM9</accession>
<name>A0A3T2CLM9_LISMN</name>
<dbReference type="AlphaFoldDB" id="A0A3T2CLM9"/>
<comment type="caution">
    <text evidence="2">The sequence shown here is derived from an EMBL/GenBank/DDBJ whole genome shotgun (WGS) entry which is preliminary data.</text>
</comment>
<reference evidence="2 3" key="1">
    <citation type="submission" date="2018-06" db="EMBL/GenBank/DDBJ databases">
        <authorList>
            <consortium name="GenomeTrakr: Next Generation Sequencing Network for Food Pathogen Tracability"/>
        </authorList>
    </citation>
    <scope>NUCLEOTIDE SEQUENCE [LARGE SCALE GENOMIC DNA]</scope>
    <source>
        <strain evidence="2 3">FLAG-78586</strain>
    </source>
</reference>
<dbReference type="EMBL" id="AAAQOE010000001">
    <property type="protein sequence ID" value="EAE1094978.1"/>
    <property type="molecule type" value="Genomic_DNA"/>
</dbReference>
<evidence type="ECO:0000313" key="2">
    <source>
        <dbReference type="EMBL" id="EAE1094978.1"/>
    </source>
</evidence>
<evidence type="ECO:0000259" key="1">
    <source>
        <dbReference type="Pfam" id="PF15655"/>
    </source>
</evidence>
<gene>
    <name evidence="2" type="ORF">APD94_03315</name>
</gene>
<protein>
    <recommendedName>
        <fullName evidence="1">NTF2 fold immunity protein domain-containing protein</fullName>
    </recommendedName>
</protein>
<dbReference type="Proteomes" id="UP000355989">
    <property type="component" value="Unassembled WGS sequence"/>
</dbReference>
<dbReference type="RefSeq" id="WP_003721522.1">
    <property type="nucleotide sequence ID" value="NZ_CP019617.1"/>
</dbReference>
<sequence length="157" mass="19020">MIEKEQKNYLLEKVEAYCRKWNAFEADIFEQQGKEEAELRKEFPGVDFHYAKRTDWFKNFAGLITPLFDEYCTDKHRAYVDVKQHSFGFPVKFNGVEDSVETTVELKNKNRAEVYIKTKTNFDDEYLFVLLRKADEWKIDSYKNKRYRSEKWQNKLL</sequence>
<feature type="domain" description="NTF2 fold immunity protein" evidence="1">
    <location>
        <begin position="64"/>
        <end position="153"/>
    </location>
</feature>
<evidence type="ECO:0000313" key="3">
    <source>
        <dbReference type="Proteomes" id="UP000355989"/>
    </source>
</evidence>
<dbReference type="InterPro" id="IPR028049">
    <property type="entry name" value="Imm-NTF2"/>
</dbReference>
<proteinExistence type="predicted"/>